<dbReference type="OrthoDB" id="411991at2759"/>
<gene>
    <name evidence="1" type="ORF">GpartN1_g6375.t1</name>
</gene>
<sequence>MSSTPHTTYLEYQALLVSFAREDFSSQVQEWLHKQWSSDTLLEQAIPWARSIPNIYPDTCLQQWSKYADDNNMDRSRTKDSGKTSCVGLFRWTPCGQYVACVIETDTIVIFDLQQQQHWQTLRSHLQHSIRSISFRPTCSWQLAVGCWTGIAWWKRNQLHWLTWKQHKQVEHISWSKDGSLLASFSSLDRCILLWDVGLSQALVLVKETTIPVCDVSFGVCGEPFLFVGHSSSQYHFTILDTLEWKPQRWKKQQRVQSQCKVAWNEHDSASVAIIASSNQLYALDISEQQLLWTEYISNVPDHAHLVDIVWDPSAQRLAVMLLIPDQEYRTLIALYSTQCEPIFRMDLIGWITGPESPSDHALCMSFQPSSCSFGALLAISWSQGTIQLIPLVFAK</sequence>
<dbReference type="InterPro" id="IPR001680">
    <property type="entry name" value="WD40_rpt"/>
</dbReference>
<dbReference type="InterPro" id="IPR015943">
    <property type="entry name" value="WD40/YVTN_repeat-like_dom_sf"/>
</dbReference>
<dbReference type="GO" id="GO:0006913">
    <property type="term" value="P:nucleocytoplasmic transport"/>
    <property type="evidence" value="ECO:0007669"/>
    <property type="project" value="TreeGrafter"/>
</dbReference>
<dbReference type="SMART" id="SM00320">
    <property type="entry name" value="WD40"/>
    <property type="match status" value="3"/>
</dbReference>
<name>A0A9C7Q2F6_9RHOD</name>
<dbReference type="Gene3D" id="2.130.10.10">
    <property type="entry name" value="YVTN repeat-like/Quinoprotein amine dehydrogenase"/>
    <property type="match status" value="1"/>
</dbReference>
<dbReference type="InterPro" id="IPR045139">
    <property type="entry name" value="Aladin"/>
</dbReference>
<reference evidence="1" key="1">
    <citation type="journal article" date="2022" name="Proc. Natl. Acad. Sci. U.S.A.">
        <title>Life cycle and functional genomics of the unicellular red alga Galdieria for elucidating algal and plant evolution and industrial use.</title>
        <authorList>
            <person name="Hirooka S."/>
            <person name="Itabashi T."/>
            <person name="Ichinose T.M."/>
            <person name="Onuma R."/>
            <person name="Fujiwara T."/>
            <person name="Yamashita S."/>
            <person name="Jong L.W."/>
            <person name="Tomita R."/>
            <person name="Iwane A.H."/>
            <person name="Miyagishima S.Y."/>
        </authorList>
    </citation>
    <scope>NUCLEOTIDE SEQUENCE</scope>
    <source>
        <strain evidence="1">NBRC 102759</strain>
    </source>
</reference>
<dbReference type="PANTHER" id="PTHR14494:SF0">
    <property type="entry name" value="ALADIN"/>
    <property type="match status" value="1"/>
</dbReference>
<reference evidence="1" key="2">
    <citation type="submission" date="2022-01" db="EMBL/GenBank/DDBJ databases">
        <authorList>
            <person name="Hirooka S."/>
            <person name="Miyagishima S.Y."/>
        </authorList>
    </citation>
    <scope>NUCLEOTIDE SEQUENCE</scope>
    <source>
        <strain evidence="1">NBRC 102759</strain>
    </source>
</reference>
<comment type="caution">
    <text evidence="1">The sequence shown here is derived from an EMBL/GenBank/DDBJ whole genome shotgun (WGS) entry which is preliminary data.</text>
</comment>
<dbReference type="AlphaFoldDB" id="A0A9C7Q2F6"/>
<keyword evidence="2" id="KW-1185">Reference proteome</keyword>
<evidence type="ECO:0000313" key="1">
    <source>
        <dbReference type="EMBL" id="GJQ14584.1"/>
    </source>
</evidence>
<evidence type="ECO:0000313" key="2">
    <source>
        <dbReference type="Proteomes" id="UP001061958"/>
    </source>
</evidence>
<protein>
    <submittedName>
        <fullName evidence="1">Uncharacterized protein</fullName>
    </submittedName>
</protein>
<accession>A0A9C7Q2F6</accession>
<dbReference type="SUPFAM" id="SSF82171">
    <property type="entry name" value="DPP6 N-terminal domain-like"/>
    <property type="match status" value="1"/>
</dbReference>
<dbReference type="PANTHER" id="PTHR14494">
    <property type="entry name" value="ALADIN/ADRACALIN/AAAS"/>
    <property type="match status" value="1"/>
</dbReference>
<dbReference type="GO" id="GO:0005643">
    <property type="term" value="C:nuclear pore"/>
    <property type="evidence" value="ECO:0007669"/>
    <property type="project" value="TreeGrafter"/>
</dbReference>
<dbReference type="EMBL" id="BQMJ01000057">
    <property type="protein sequence ID" value="GJQ14584.1"/>
    <property type="molecule type" value="Genomic_DNA"/>
</dbReference>
<organism evidence="1 2">
    <name type="scientific">Galdieria partita</name>
    <dbReference type="NCBI Taxonomy" id="83374"/>
    <lineage>
        <taxon>Eukaryota</taxon>
        <taxon>Rhodophyta</taxon>
        <taxon>Bangiophyceae</taxon>
        <taxon>Galdieriales</taxon>
        <taxon>Galdieriaceae</taxon>
        <taxon>Galdieria</taxon>
    </lineage>
</organism>
<dbReference type="Proteomes" id="UP001061958">
    <property type="component" value="Unassembled WGS sequence"/>
</dbReference>
<proteinExistence type="predicted"/>